<gene>
    <name evidence="2" type="ORF">DLJ82_4187</name>
</gene>
<reference evidence="2 3" key="1">
    <citation type="submission" date="2018-07" db="EMBL/GenBank/DDBJ databases">
        <title>Rhizobium leguminosarum strain:ATCC 14479 Genome sequencing and assembly.</title>
        <authorList>
            <person name="Chakraborty R."/>
        </authorList>
    </citation>
    <scope>NUCLEOTIDE SEQUENCE [LARGE SCALE GENOMIC DNA]</scope>
    <source>
        <strain evidence="2 3">ATCC 14479</strain>
    </source>
</reference>
<evidence type="ECO:0000256" key="1">
    <source>
        <dbReference type="SAM" id="SignalP"/>
    </source>
</evidence>
<evidence type="ECO:0000313" key="3">
    <source>
        <dbReference type="Proteomes" id="UP000251166"/>
    </source>
</evidence>
<name>A0A2Z4YJZ0_RHILE</name>
<proteinExistence type="predicted"/>
<dbReference type="RefSeq" id="WP_112906219.1">
    <property type="nucleotide sequence ID" value="NZ_CP030760.1"/>
</dbReference>
<organism evidence="2 3">
    <name type="scientific">Rhizobium leguminosarum</name>
    <dbReference type="NCBI Taxonomy" id="384"/>
    <lineage>
        <taxon>Bacteria</taxon>
        <taxon>Pseudomonadati</taxon>
        <taxon>Pseudomonadota</taxon>
        <taxon>Alphaproteobacteria</taxon>
        <taxon>Hyphomicrobiales</taxon>
        <taxon>Rhizobiaceae</taxon>
        <taxon>Rhizobium/Agrobacterium group</taxon>
        <taxon>Rhizobium</taxon>
    </lineage>
</organism>
<accession>A0A2Z4YJZ0</accession>
<protein>
    <recommendedName>
        <fullName evidence="4">DUF5666 domain-containing protein</fullName>
    </recommendedName>
</protein>
<dbReference type="AlphaFoldDB" id="A0A2Z4YJZ0"/>
<dbReference type="Proteomes" id="UP000251166">
    <property type="component" value="Chromosome"/>
</dbReference>
<keyword evidence="1" id="KW-0732">Signal</keyword>
<feature type="signal peptide" evidence="1">
    <location>
        <begin position="1"/>
        <end position="23"/>
    </location>
</feature>
<dbReference type="EMBL" id="CP030760">
    <property type="protein sequence ID" value="AXA41750.1"/>
    <property type="molecule type" value="Genomic_DNA"/>
</dbReference>
<feature type="chain" id="PRO_5016299588" description="DUF5666 domain-containing protein" evidence="1">
    <location>
        <begin position="24"/>
        <end position="214"/>
    </location>
</feature>
<evidence type="ECO:0008006" key="4">
    <source>
        <dbReference type="Google" id="ProtNLM"/>
    </source>
</evidence>
<evidence type="ECO:0000313" key="2">
    <source>
        <dbReference type="EMBL" id="AXA41750.1"/>
    </source>
</evidence>
<sequence>MIKTILPALVLGLTAIASTALPAAPVHSEDQKAEDQKPEQIHVRGSIVSYSGSALKVKTREGETVDVTLADGWKLASVANAAVTDIKPGDFVGIASLPSAGGGDGALEVLIFPPAMKGAGEGSYGWDLKPNSSMTNATVADAVKGVDGRTVTVSYHGKEKKIAIPDGTPVVTIAPASNDDLVPGAVVFIPAEKAASGALAHQVLVGKNGVVPPM</sequence>